<dbReference type="GO" id="GO:0016939">
    <property type="term" value="C:kinesin II complex"/>
    <property type="evidence" value="ECO:0007669"/>
    <property type="project" value="TreeGrafter"/>
</dbReference>
<dbReference type="PANTHER" id="PTHR15605">
    <property type="entry name" value="KINESIN-ASSOCIATED PROTEINS"/>
    <property type="match status" value="1"/>
</dbReference>
<dbReference type="SMART" id="SM01297">
    <property type="entry name" value="KAP"/>
    <property type="match status" value="1"/>
</dbReference>
<feature type="region of interest" description="Disordered" evidence="1">
    <location>
        <begin position="85"/>
        <end position="108"/>
    </location>
</feature>
<dbReference type="GO" id="GO:0044782">
    <property type="term" value="P:cilium organization"/>
    <property type="evidence" value="ECO:0007669"/>
    <property type="project" value="TreeGrafter"/>
</dbReference>
<feature type="non-terminal residue" evidence="2">
    <location>
        <position position="1"/>
    </location>
</feature>
<dbReference type="AlphaFoldDB" id="A0A813INY4"/>
<sequence length="576" mass="63039">MTWLTEWWVSGRFLTSRGVVSDGGVAGAGGSEVGAVLDEGAPSGAGGPGMPVKKHIRPGKIEASADGTAIVVHFVTEITHLDEDGMPGRVEKSSDKREVPLGKSMRGLRPGDIPSLAQELVEKCRYIPASKTSQVEKVLTKLYGLQTSDLPFNGSRGFAPGDSHGASNRSCALSESVMPDVQWADVLPEASVQNLDEYAEELYEESMEAKCIGAQRLLRVCTEVETLDQVVEHATLLGVLARELRENAKRSYELAVAITGIFLCLARFTRFHVALARNQCGEATMRVLEYESRRRSVLQKDLQISQGHTVARGSQVSDAEHSQLERNERRCHAVLDRQDHLLQLCLLVLRALSEDTAVEANLVKHKLCQLLIPLLDRDNQDLVSITLSMLHKLSVFEKNKDLLVASGVALRRLPELLNFAESPPEVSQLAVRVCYNLSFDPKGRCALASQSSLVARLIAAVKDPGSRKVALRLLYHLSMDPVSRSSMGRTTPICVSFALQLVARSKEMKEDPDGVGLLVNLAADEACACLLLGEECFVPLVLRALRCKNPLLLKVLRHVASHAASRPKLLELMSRQ</sequence>
<dbReference type="Proteomes" id="UP000626109">
    <property type="component" value="Unassembled WGS sequence"/>
</dbReference>
<protein>
    <recommendedName>
        <fullName evidence="4">Kinesin-associated protein</fullName>
    </recommendedName>
</protein>
<reference evidence="2" key="1">
    <citation type="submission" date="2021-02" db="EMBL/GenBank/DDBJ databases">
        <authorList>
            <person name="Dougan E. K."/>
            <person name="Rhodes N."/>
            <person name="Thang M."/>
            <person name="Chan C."/>
        </authorList>
    </citation>
    <scope>NUCLEOTIDE SEQUENCE</scope>
</reference>
<dbReference type="PANTHER" id="PTHR15605:SF2">
    <property type="entry name" value="KINESIN-ASSOCIATED PROTEIN 3"/>
    <property type="match status" value="1"/>
</dbReference>
<gene>
    <name evidence="2" type="ORF">PGLA2088_LOCUS9714</name>
</gene>
<feature type="compositionally biased region" description="Basic and acidic residues" evidence="1">
    <location>
        <begin position="89"/>
        <end position="100"/>
    </location>
</feature>
<dbReference type="Pfam" id="PF05804">
    <property type="entry name" value="KAP"/>
    <property type="match status" value="1"/>
</dbReference>
<evidence type="ECO:0000313" key="2">
    <source>
        <dbReference type="EMBL" id="CAE8652469.1"/>
    </source>
</evidence>
<evidence type="ECO:0008006" key="4">
    <source>
        <dbReference type="Google" id="ProtNLM"/>
    </source>
</evidence>
<dbReference type="GO" id="GO:0005930">
    <property type="term" value="C:axoneme"/>
    <property type="evidence" value="ECO:0007669"/>
    <property type="project" value="TreeGrafter"/>
</dbReference>
<name>A0A813INY4_POLGL</name>
<accession>A0A813INY4</accession>
<dbReference type="InterPro" id="IPR008658">
    <property type="entry name" value="KAP3"/>
</dbReference>
<dbReference type="GO" id="GO:0035869">
    <property type="term" value="C:ciliary transition zone"/>
    <property type="evidence" value="ECO:0007669"/>
    <property type="project" value="TreeGrafter"/>
</dbReference>
<evidence type="ECO:0000313" key="3">
    <source>
        <dbReference type="Proteomes" id="UP000626109"/>
    </source>
</evidence>
<dbReference type="SUPFAM" id="SSF48371">
    <property type="entry name" value="ARM repeat"/>
    <property type="match status" value="1"/>
</dbReference>
<comment type="caution">
    <text evidence="2">The sequence shown here is derived from an EMBL/GenBank/DDBJ whole genome shotgun (WGS) entry which is preliminary data.</text>
</comment>
<dbReference type="InterPro" id="IPR011989">
    <property type="entry name" value="ARM-like"/>
</dbReference>
<dbReference type="GO" id="GO:0019894">
    <property type="term" value="F:kinesin binding"/>
    <property type="evidence" value="ECO:0007669"/>
    <property type="project" value="InterPro"/>
</dbReference>
<dbReference type="Gene3D" id="1.25.10.10">
    <property type="entry name" value="Leucine-rich Repeat Variant"/>
    <property type="match status" value="1"/>
</dbReference>
<proteinExistence type="predicted"/>
<dbReference type="InterPro" id="IPR016024">
    <property type="entry name" value="ARM-type_fold"/>
</dbReference>
<organism evidence="2 3">
    <name type="scientific">Polarella glacialis</name>
    <name type="common">Dinoflagellate</name>
    <dbReference type="NCBI Taxonomy" id="89957"/>
    <lineage>
        <taxon>Eukaryota</taxon>
        <taxon>Sar</taxon>
        <taxon>Alveolata</taxon>
        <taxon>Dinophyceae</taxon>
        <taxon>Suessiales</taxon>
        <taxon>Suessiaceae</taxon>
        <taxon>Polarella</taxon>
    </lineage>
</organism>
<evidence type="ECO:0000256" key="1">
    <source>
        <dbReference type="SAM" id="MobiDB-lite"/>
    </source>
</evidence>
<dbReference type="GO" id="GO:0007018">
    <property type="term" value="P:microtubule-based movement"/>
    <property type="evidence" value="ECO:0007669"/>
    <property type="project" value="TreeGrafter"/>
</dbReference>
<dbReference type="EMBL" id="CAJNNW010010793">
    <property type="protein sequence ID" value="CAE8652469.1"/>
    <property type="molecule type" value="Genomic_DNA"/>
</dbReference>